<evidence type="ECO:0000256" key="8">
    <source>
        <dbReference type="RuleBase" id="RU003993"/>
    </source>
</evidence>
<dbReference type="CDD" id="cd06530">
    <property type="entry name" value="S26_SPase_I"/>
    <property type="match status" value="1"/>
</dbReference>
<gene>
    <name evidence="11" type="primary">lepB</name>
    <name evidence="11" type="ORF">J0B03_01090</name>
</gene>
<protein>
    <recommendedName>
        <fullName evidence="4 8">Signal peptidase I</fullName>
        <ecNumber evidence="4 8">3.4.21.89</ecNumber>
    </recommendedName>
</protein>
<dbReference type="InterPro" id="IPR019758">
    <property type="entry name" value="Pept_S26A_signal_pept_1_CS"/>
</dbReference>
<evidence type="ECO:0000256" key="1">
    <source>
        <dbReference type="ARBA" id="ARBA00000677"/>
    </source>
</evidence>
<proteinExistence type="inferred from homology"/>
<evidence type="ECO:0000256" key="9">
    <source>
        <dbReference type="RuleBase" id="RU362042"/>
    </source>
</evidence>
<dbReference type="AlphaFoldDB" id="A0A974XF54"/>
<dbReference type="SUPFAM" id="SSF51306">
    <property type="entry name" value="LexA/Signal peptidase"/>
    <property type="match status" value="1"/>
</dbReference>
<feature type="transmembrane region" description="Helical" evidence="8">
    <location>
        <begin position="21"/>
        <end position="42"/>
    </location>
</feature>
<dbReference type="InterPro" id="IPR019757">
    <property type="entry name" value="Pept_S26A_signal_pept_1_Lys-AS"/>
</dbReference>
<dbReference type="PANTHER" id="PTHR43390:SF1">
    <property type="entry name" value="CHLOROPLAST PROCESSING PEPTIDASE"/>
    <property type="match status" value="1"/>
</dbReference>
<dbReference type="Pfam" id="PF10502">
    <property type="entry name" value="Peptidase_S26"/>
    <property type="match status" value="1"/>
</dbReference>
<keyword evidence="6 8" id="KW-0378">Hydrolase</keyword>
<evidence type="ECO:0000256" key="5">
    <source>
        <dbReference type="ARBA" id="ARBA00022670"/>
    </source>
</evidence>
<accession>A0A974XF54</accession>
<evidence type="ECO:0000313" key="11">
    <source>
        <dbReference type="EMBL" id="QSX08717.1"/>
    </source>
</evidence>
<dbReference type="PROSITE" id="PS00760">
    <property type="entry name" value="SPASE_I_2"/>
    <property type="match status" value="1"/>
</dbReference>
<sequence length="178" mass="20196">MDNEGVKLKKQKSEWREWLESAVIAIVLALFIKLFIFEFVLVEGSSMNPTLNDGDRLVVAKVQYYFQEPDVNEIIILHYSQGVEFVKRVVGVGGDTVEIKDSVLYVNGSAVEETYTDGSTYADYPASTVPEGMYFVLGDNRDNSRDSRFADVGFIKKDDIVGKVFLRIYPFDRLGRIE</sequence>
<keyword evidence="12" id="KW-1185">Reference proteome</keyword>
<dbReference type="EC" id="3.4.21.89" evidence="4 8"/>
<dbReference type="RefSeq" id="WP_207300058.1">
    <property type="nucleotide sequence ID" value="NZ_CP071444.1"/>
</dbReference>
<evidence type="ECO:0000256" key="2">
    <source>
        <dbReference type="ARBA" id="ARBA00004401"/>
    </source>
</evidence>
<feature type="active site" evidence="7">
    <location>
        <position position="46"/>
    </location>
</feature>
<dbReference type="GO" id="GO:0006465">
    <property type="term" value="P:signal peptide processing"/>
    <property type="evidence" value="ECO:0007669"/>
    <property type="project" value="InterPro"/>
</dbReference>
<reference evidence="11" key="1">
    <citation type="submission" date="2021-03" db="EMBL/GenBank/DDBJ databases">
        <title>Alkalibacter marinus sp. nov., isolated from tidal flat sediment.</title>
        <authorList>
            <person name="Namirimu T."/>
            <person name="Yang J.-A."/>
            <person name="Yang S.-H."/>
            <person name="Kim Y.-J."/>
            <person name="Kwon K.K."/>
        </authorList>
    </citation>
    <scope>NUCLEOTIDE SEQUENCE</scope>
    <source>
        <strain evidence="11">ES005</strain>
    </source>
</reference>
<dbReference type="NCBIfam" id="TIGR02227">
    <property type="entry name" value="sigpep_I_bact"/>
    <property type="match status" value="1"/>
</dbReference>
<dbReference type="InterPro" id="IPR000223">
    <property type="entry name" value="Pept_S26A_signal_pept_1"/>
</dbReference>
<dbReference type="GO" id="GO:0009003">
    <property type="term" value="F:signal peptidase activity"/>
    <property type="evidence" value="ECO:0007669"/>
    <property type="project" value="UniProtKB-EC"/>
</dbReference>
<dbReference type="PROSITE" id="PS00761">
    <property type="entry name" value="SPASE_I_3"/>
    <property type="match status" value="1"/>
</dbReference>
<dbReference type="KEGG" id="alka:J0B03_01090"/>
<keyword evidence="8" id="KW-1133">Transmembrane helix</keyword>
<evidence type="ECO:0000259" key="10">
    <source>
        <dbReference type="Pfam" id="PF10502"/>
    </source>
</evidence>
<evidence type="ECO:0000256" key="7">
    <source>
        <dbReference type="PIRSR" id="PIRSR600223-1"/>
    </source>
</evidence>
<dbReference type="GO" id="GO:0004252">
    <property type="term" value="F:serine-type endopeptidase activity"/>
    <property type="evidence" value="ECO:0007669"/>
    <property type="project" value="InterPro"/>
</dbReference>
<dbReference type="PANTHER" id="PTHR43390">
    <property type="entry name" value="SIGNAL PEPTIDASE I"/>
    <property type="match status" value="1"/>
</dbReference>
<organism evidence="11 12">
    <name type="scientific">Alkalibacter rhizosphaerae</name>
    <dbReference type="NCBI Taxonomy" id="2815577"/>
    <lineage>
        <taxon>Bacteria</taxon>
        <taxon>Bacillati</taxon>
        <taxon>Bacillota</taxon>
        <taxon>Clostridia</taxon>
        <taxon>Eubacteriales</taxon>
        <taxon>Eubacteriaceae</taxon>
        <taxon>Alkalibacter</taxon>
    </lineage>
</organism>
<dbReference type="Gene3D" id="2.10.109.10">
    <property type="entry name" value="Umud Fragment, subunit A"/>
    <property type="match status" value="1"/>
</dbReference>
<dbReference type="InterPro" id="IPR019533">
    <property type="entry name" value="Peptidase_S26"/>
</dbReference>
<keyword evidence="8" id="KW-0472">Membrane</keyword>
<name>A0A974XF54_9FIRM</name>
<dbReference type="GO" id="GO:0005886">
    <property type="term" value="C:plasma membrane"/>
    <property type="evidence" value="ECO:0007669"/>
    <property type="project" value="UniProtKB-SubCell"/>
</dbReference>
<evidence type="ECO:0000256" key="4">
    <source>
        <dbReference type="ARBA" id="ARBA00013208"/>
    </source>
</evidence>
<comment type="subcellular location">
    <subcellularLocation>
        <location evidence="2">Cell membrane</location>
        <topology evidence="2">Single-pass type II membrane protein</topology>
    </subcellularLocation>
    <subcellularLocation>
        <location evidence="9">Membrane</location>
        <topology evidence="9">Single-pass type II membrane protein</topology>
    </subcellularLocation>
</comment>
<dbReference type="InterPro" id="IPR036286">
    <property type="entry name" value="LexA/Signal_pep-like_sf"/>
</dbReference>
<dbReference type="InterPro" id="IPR019756">
    <property type="entry name" value="Pept_S26A_signal_pept_1_Ser-AS"/>
</dbReference>
<evidence type="ECO:0000256" key="3">
    <source>
        <dbReference type="ARBA" id="ARBA00009370"/>
    </source>
</evidence>
<evidence type="ECO:0000313" key="12">
    <source>
        <dbReference type="Proteomes" id="UP000663499"/>
    </source>
</evidence>
<comment type="catalytic activity">
    <reaction evidence="1 8">
        <text>Cleavage of hydrophobic, N-terminal signal or leader sequences from secreted and periplasmic proteins.</text>
        <dbReference type="EC" id="3.4.21.89"/>
    </reaction>
</comment>
<comment type="similarity">
    <text evidence="3 9">Belongs to the peptidase S26 family.</text>
</comment>
<feature type="active site" evidence="7">
    <location>
        <position position="87"/>
    </location>
</feature>
<evidence type="ECO:0000256" key="6">
    <source>
        <dbReference type="ARBA" id="ARBA00022801"/>
    </source>
</evidence>
<dbReference type="PRINTS" id="PR00727">
    <property type="entry name" value="LEADERPTASE"/>
</dbReference>
<feature type="domain" description="Peptidase S26" evidence="10">
    <location>
        <begin position="15"/>
        <end position="168"/>
    </location>
</feature>
<dbReference type="PROSITE" id="PS00501">
    <property type="entry name" value="SPASE_I_1"/>
    <property type="match status" value="1"/>
</dbReference>
<dbReference type="Proteomes" id="UP000663499">
    <property type="component" value="Chromosome"/>
</dbReference>
<dbReference type="EMBL" id="CP071444">
    <property type="protein sequence ID" value="QSX08717.1"/>
    <property type="molecule type" value="Genomic_DNA"/>
</dbReference>
<keyword evidence="8" id="KW-0812">Transmembrane</keyword>
<keyword evidence="5 8" id="KW-0645">Protease</keyword>